<dbReference type="AlphaFoldDB" id="A0AAU7LPF9"/>
<name>A0AAU7LPF9_9BURK</name>
<dbReference type="RefSeq" id="WP_349278162.1">
    <property type="nucleotide sequence ID" value="NZ_CBCSCU010000061.1"/>
</dbReference>
<dbReference type="EMBL" id="CP157675">
    <property type="protein sequence ID" value="XBP69502.1"/>
    <property type="molecule type" value="Genomic_DNA"/>
</dbReference>
<organism evidence="2">
    <name type="scientific">Polaromonas hydrogenivorans</name>
    <dbReference type="NCBI Taxonomy" id="335476"/>
    <lineage>
        <taxon>Bacteria</taxon>
        <taxon>Pseudomonadati</taxon>
        <taxon>Pseudomonadota</taxon>
        <taxon>Betaproteobacteria</taxon>
        <taxon>Burkholderiales</taxon>
        <taxon>Comamonadaceae</taxon>
        <taxon>Polaromonas</taxon>
    </lineage>
</organism>
<reference evidence="2" key="1">
    <citation type="submission" date="2024-05" db="EMBL/GenBank/DDBJ databases">
        <authorList>
            <person name="Bunk B."/>
            <person name="Swiderski J."/>
            <person name="Sproer C."/>
            <person name="Thiel V."/>
        </authorList>
    </citation>
    <scope>NUCLEOTIDE SEQUENCE</scope>
    <source>
        <strain evidence="2">DSM 17735</strain>
    </source>
</reference>
<evidence type="ECO:0000256" key="1">
    <source>
        <dbReference type="SAM" id="MobiDB-lite"/>
    </source>
</evidence>
<feature type="region of interest" description="Disordered" evidence="1">
    <location>
        <begin position="225"/>
        <end position="251"/>
    </location>
</feature>
<gene>
    <name evidence="2" type="ORF">ABLV49_16660</name>
</gene>
<sequence>MTEFTTIESPPEPWVNAPASMTPDGALLELVGLADVVRWLMTAKRLQFVPAVHAMHKALAGLADLGLYVADGKGLACAVGAGDTFGLDYPRWRRTFSRGLDGQGNPLPSIPMQARSLPDGVTPGVSAALYMVLHQPNESDALISRLAMQCEQAVQLWGCSAAPAVAVNASSDDKKHSDIWDGARLLATKTELIAVRVKNYTQRLSELSGIEETAIRRLIREHKKTLKPSPFPTGGKVAAFDSNPKKRSNGR</sequence>
<protein>
    <submittedName>
        <fullName evidence="2">Uncharacterized protein</fullName>
    </submittedName>
</protein>
<accession>A0AAU7LPF9</accession>
<evidence type="ECO:0000313" key="2">
    <source>
        <dbReference type="EMBL" id="XBP69502.1"/>
    </source>
</evidence>
<proteinExistence type="predicted"/>